<sequence length="82" mass="9117">MRSMKNVFVLLSILMLFSTVTATGLKFKIGLKFSSNDLCTEDDLHFCKQICKEKKSELSSCEIVENNLKCGCHSANKPGPKS</sequence>
<organism evidence="2">
    <name type="scientific">Isometrus maculatus</name>
    <name type="common">Lesser brown scorpion</name>
    <name type="synonym">Scorpio maculatus</name>
    <dbReference type="NCBI Taxonomy" id="497827"/>
    <lineage>
        <taxon>Eukaryota</taxon>
        <taxon>Metazoa</taxon>
        <taxon>Ecdysozoa</taxon>
        <taxon>Arthropoda</taxon>
        <taxon>Chelicerata</taxon>
        <taxon>Arachnida</taxon>
        <taxon>Scorpiones</taxon>
        <taxon>Buthida</taxon>
        <taxon>Buthoidea</taxon>
        <taxon>Buthidae</taxon>
        <taxon>Isometrus</taxon>
    </lineage>
</organism>
<proteinExistence type="evidence at transcript level"/>
<evidence type="ECO:0000256" key="1">
    <source>
        <dbReference type="SAM" id="SignalP"/>
    </source>
</evidence>
<protein>
    <submittedName>
        <fullName evidence="2">Uncharacterized protein</fullName>
    </submittedName>
</protein>
<dbReference type="AlphaFoldDB" id="A0A0U1TZE0"/>
<feature type="chain" id="PRO_5006829296" evidence="1">
    <location>
        <begin position="23"/>
        <end position="82"/>
    </location>
</feature>
<accession>A0A0U1TZE0</accession>
<name>A0A0U1TZE0_ISOMC</name>
<evidence type="ECO:0000313" key="2">
    <source>
        <dbReference type="EMBL" id="ACD11846.1"/>
    </source>
</evidence>
<dbReference type="EMBL" id="EU252262">
    <property type="protein sequence ID" value="ACD11846.1"/>
    <property type="molecule type" value="mRNA"/>
</dbReference>
<reference evidence="2" key="1">
    <citation type="submission" date="2007-10" db="EMBL/GenBank/DDBJ databases">
        <title>Classification and functional annotation of ESTs from venom glands of Isometrus maculatus.</title>
        <authorList>
            <person name="Li W."/>
            <person name="Ma Y."/>
            <person name="Zhao R."/>
            <person name="Cao Z."/>
        </authorList>
    </citation>
    <scope>NUCLEOTIDE SEQUENCE</scope>
    <source>
        <tissue evidence="2">Venom gland</tissue>
    </source>
</reference>
<feature type="signal peptide" evidence="1">
    <location>
        <begin position="1"/>
        <end position="22"/>
    </location>
</feature>
<keyword evidence="1" id="KW-0732">Signal</keyword>